<name>A0A5B7K5R0_PORTR</name>
<sequence>MQVLLSTSSPSLQFHMSSFLNMTISTISTSVTFLQPCLLPTASTQNSLLLSPSLQFHMSSFLNMTISTISTSVTFLQPFPLPTASTQKVHITNKSYHPTYPNPCLPCLHLFDSRTVSNGIKKK</sequence>
<comment type="caution">
    <text evidence="1">The sequence shown here is derived from an EMBL/GenBank/DDBJ whole genome shotgun (WGS) entry which is preliminary data.</text>
</comment>
<gene>
    <name evidence="1" type="ORF">E2C01_097958</name>
</gene>
<evidence type="ECO:0000313" key="2">
    <source>
        <dbReference type="Proteomes" id="UP000324222"/>
    </source>
</evidence>
<reference evidence="1 2" key="1">
    <citation type="submission" date="2019-05" db="EMBL/GenBank/DDBJ databases">
        <title>Another draft genome of Portunus trituberculatus and its Hox gene families provides insights of decapod evolution.</title>
        <authorList>
            <person name="Jeong J.-H."/>
            <person name="Song I."/>
            <person name="Kim S."/>
            <person name="Choi T."/>
            <person name="Kim D."/>
            <person name="Ryu S."/>
            <person name="Kim W."/>
        </authorList>
    </citation>
    <scope>NUCLEOTIDE SEQUENCE [LARGE SCALE GENOMIC DNA]</scope>
    <source>
        <tissue evidence="1">Muscle</tissue>
    </source>
</reference>
<dbReference type="Proteomes" id="UP000324222">
    <property type="component" value="Unassembled WGS sequence"/>
</dbReference>
<evidence type="ECO:0000313" key="1">
    <source>
        <dbReference type="EMBL" id="MPD02380.1"/>
    </source>
</evidence>
<keyword evidence="2" id="KW-1185">Reference proteome</keyword>
<organism evidence="1 2">
    <name type="scientific">Portunus trituberculatus</name>
    <name type="common">Swimming crab</name>
    <name type="synonym">Neptunus trituberculatus</name>
    <dbReference type="NCBI Taxonomy" id="210409"/>
    <lineage>
        <taxon>Eukaryota</taxon>
        <taxon>Metazoa</taxon>
        <taxon>Ecdysozoa</taxon>
        <taxon>Arthropoda</taxon>
        <taxon>Crustacea</taxon>
        <taxon>Multicrustacea</taxon>
        <taxon>Malacostraca</taxon>
        <taxon>Eumalacostraca</taxon>
        <taxon>Eucarida</taxon>
        <taxon>Decapoda</taxon>
        <taxon>Pleocyemata</taxon>
        <taxon>Brachyura</taxon>
        <taxon>Eubrachyura</taxon>
        <taxon>Portunoidea</taxon>
        <taxon>Portunidae</taxon>
        <taxon>Portuninae</taxon>
        <taxon>Portunus</taxon>
    </lineage>
</organism>
<protein>
    <submittedName>
        <fullName evidence="1">Uncharacterized protein</fullName>
    </submittedName>
</protein>
<dbReference type="AlphaFoldDB" id="A0A5B7K5R0"/>
<accession>A0A5B7K5R0</accession>
<proteinExistence type="predicted"/>
<dbReference type="EMBL" id="VSRR010131150">
    <property type="protein sequence ID" value="MPD02380.1"/>
    <property type="molecule type" value="Genomic_DNA"/>
</dbReference>